<comment type="caution">
    <text evidence="1">The sequence shown here is derived from an EMBL/GenBank/DDBJ whole genome shotgun (WGS) entry which is preliminary data.</text>
</comment>
<accession>A0A1C7NLR6</accession>
<sequence length="102" mass="11938">MTYNDDIKTIHAFLFSFILYNMSNQENQQQDIDTMTHPSLYRDSVNCQVTPKIDGQGVDCANQKDNSTNQDWDLYPQMIRKVENEGNQKQVEHLHELENTSQ</sequence>
<dbReference type="AlphaFoldDB" id="A0A1C7NLR6"/>
<proteinExistence type="predicted"/>
<dbReference type="InParanoid" id="A0A1C7NLR6"/>
<protein>
    <submittedName>
        <fullName evidence="1">Uncharacterized protein</fullName>
    </submittedName>
</protein>
<name>A0A1C7NLR6_9FUNG</name>
<dbReference type="OrthoDB" id="2095854at2759"/>
<evidence type="ECO:0000313" key="2">
    <source>
        <dbReference type="Proteomes" id="UP000093000"/>
    </source>
</evidence>
<organism evidence="1 2">
    <name type="scientific">Choanephora cucurbitarum</name>
    <dbReference type="NCBI Taxonomy" id="101091"/>
    <lineage>
        <taxon>Eukaryota</taxon>
        <taxon>Fungi</taxon>
        <taxon>Fungi incertae sedis</taxon>
        <taxon>Mucoromycota</taxon>
        <taxon>Mucoromycotina</taxon>
        <taxon>Mucoromycetes</taxon>
        <taxon>Mucorales</taxon>
        <taxon>Mucorineae</taxon>
        <taxon>Choanephoraceae</taxon>
        <taxon>Choanephoroideae</taxon>
        <taxon>Choanephora</taxon>
    </lineage>
</organism>
<reference evidence="1 2" key="1">
    <citation type="submission" date="2016-03" db="EMBL/GenBank/DDBJ databases">
        <title>Choanephora cucurbitarum.</title>
        <authorList>
            <person name="Min B."/>
            <person name="Park H."/>
            <person name="Park J.-H."/>
            <person name="Shin H.-D."/>
            <person name="Choi I.-G."/>
        </authorList>
    </citation>
    <scope>NUCLEOTIDE SEQUENCE [LARGE SCALE GENOMIC DNA]</scope>
    <source>
        <strain evidence="1 2">KUS-F28377</strain>
    </source>
</reference>
<dbReference type="EMBL" id="LUGH01000066">
    <property type="protein sequence ID" value="OBZ90042.1"/>
    <property type="molecule type" value="Genomic_DNA"/>
</dbReference>
<gene>
    <name evidence="1" type="ORF">A0J61_01914</name>
</gene>
<keyword evidence="2" id="KW-1185">Reference proteome</keyword>
<evidence type="ECO:0000313" key="1">
    <source>
        <dbReference type="EMBL" id="OBZ90042.1"/>
    </source>
</evidence>
<dbReference type="Proteomes" id="UP000093000">
    <property type="component" value="Unassembled WGS sequence"/>
</dbReference>